<dbReference type="InterPro" id="IPR051393">
    <property type="entry name" value="ABC_transporter_permease"/>
</dbReference>
<sequence>MPTNQVRKKKSARKFLKGNNISFIVVLPSIFIISIFVYVFIGWTGYVSLSNWNSLAPDLSFVGLENFKQLFTSFRFQSDIRNMIFFSLLFIFGVVGLGLFLAVLLEQNIKGKWLFRNIFLFPMAMSFVVTGVAWRWILNPESGVNLFLQKFGFSPGWYTDTTIVPGWKVFDIEFGLPIGLIAVLIAAIWQMTGFSLAMYLAGLAGIPEEIKEAAYMDGANKFQAFFRVILPQLKPITFGVILLMLQVSLKIFDLVYTMTGSGPNFVTDMPAIYMYETTFKGNFYAEGASIAIIMLMMIMIFVIPYIMRQKEEH</sequence>
<accession>A0ABQ2NWB9</accession>
<evidence type="ECO:0000256" key="6">
    <source>
        <dbReference type="ARBA" id="ARBA00023136"/>
    </source>
</evidence>
<feature type="transmembrane region" description="Helical" evidence="7">
    <location>
        <begin position="117"/>
        <end position="137"/>
    </location>
</feature>
<dbReference type="InterPro" id="IPR035906">
    <property type="entry name" value="MetI-like_sf"/>
</dbReference>
<evidence type="ECO:0000313" key="9">
    <source>
        <dbReference type="EMBL" id="GGP12078.1"/>
    </source>
</evidence>
<dbReference type="Pfam" id="PF00528">
    <property type="entry name" value="BPD_transp_1"/>
    <property type="match status" value="1"/>
</dbReference>
<feature type="transmembrane region" description="Helical" evidence="7">
    <location>
        <begin position="283"/>
        <end position="307"/>
    </location>
</feature>
<keyword evidence="2 7" id="KW-0813">Transport</keyword>
<evidence type="ECO:0000256" key="1">
    <source>
        <dbReference type="ARBA" id="ARBA00004651"/>
    </source>
</evidence>
<comment type="similarity">
    <text evidence="7">Belongs to the binding-protein-dependent transport system permease family.</text>
</comment>
<proteinExistence type="inferred from homology"/>
<keyword evidence="5 7" id="KW-1133">Transmembrane helix</keyword>
<feature type="transmembrane region" description="Helical" evidence="7">
    <location>
        <begin position="174"/>
        <end position="201"/>
    </location>
</feature>
<feature type="transmembrane region" description="Helical" evidence="7">
    <location>
        <begin position="21"/>
        <end position="43"/>
    </location>
</feature>
<organism evidence="9 10">
    <name type="scientific">Oceanobacillus neutriphilus</name>
    <dbReference type="NCBI Taxonomy" id="531815"/>
    <lineage>
        <taxon>Bacteria</taxon>
        <taxon>Bacillati</taxon>
        <taxon>Bacillota</taxon>
        <taxon>Bacilli</taxon>
        <taxon>Bacillales</taxon>
        <taxon>Bacillaceae</taxon>
        <taxon>Oceanobacillus</taxon>
    </lineage>
</organism>
<dbReference type="CDD" id="cd06261">
    <property type="entry name" value="TM_PBP2"/>
    <property type="match status" value="1"/>
</dbReference>
<evidence type="ECO:0000259" key="8">
    <source>
        <dbReference type="PROSITE" id="PS50928"/>
    </source>
</evidence>
<evidence type="ECO:0000256" key="3">
    <source>
        <dbReference type="ARBA" id="ARBA00022475"/>
    </source>
</evidence>
<dbReference type="SUPFAM" id="SSF161098">
    <property type="entry name" value="MetI-like"/>
    <property type="match status" value="1"/>
</dbReference>
<dbReference type="Gene3D" id="1.10.3720.10">
    <property type="entry name" value="MetI-like"/>
    <property type="match status" value="1"/>
</dbReference>
<dbReference type="PROSITE" id="PS50928">
    <property type="entry name" value="ABC_TM1"/>
    <property type="match status" value="1"/>
</dbReference>
<keyword evidence="4 7" id="KW-0812">Transmembrane</keyword>
<comment type="caution">
    <text evidence="9">The sequence shown here is derived from an EMBL/GenBank/DDBJ whole genome shotgun (WGS) entry which is preliminary data.</text>
</comment>
<dbReference type="PANTHER" id="PTHR30193">
    <property type="entry name" value="ABC TRANSPORTER PERMEASE PROTEIN"/>
    <property type="match status" value="1"/>
</dbReference>
<comment type="subcellular location">
    <subcellularLocation>
        <location evidence="1 7">Cell membrane</location>
        <topology evidence="1 7">Multi-pass membrane protein</topology>
    </subcellularLocation>
</comment>
<dbReference type="EMBL" id="BMLW01000007">
    <property type="protein sequence ID" value="GGP12078.1"/>
    <property type="molecule type" value="Genomic_DNA"/>
</dbReference>
<protein>
    <submittedName>
        <fullName evidence="9">Sugar ABC transporter permease</fullName>
    </submittedName>
</protein>
<evidence type="ECO:0000313" key="10">
    <source>
        <dbReference type="Proteomes" id="UP000641206"/>
    </source>
</evidence>
<evidence type="ECO:0000256" key="7">
    <source>
        <dbReference type="RuleBase" id="RU363032"/>
    </source>
</evidence>
<feature type="domain" description="ABC transmembrane type-1" evidence="8">
    <location>
        <begin position="80"/>
        <end position="307"/>
    </location>
</feature>
<keyword evidence="3" id="KW-1003">Cell membrane</keyword>
<dbReference type="InterPro" id="IPR000515">
    <property type="entry name" value="MetI-like"/>
</dbReference>
<gene>
    <name evidence="9" type="ORF">GCM10011346_26640</name>
</gene>
<dbReference type="PANTHER" id="PTHR30193:SF42">
    <property type="entry name" value="ABC TRANSPORTER PERMEASE PROTEIN"/>
    <property type="match status" value="1"/>
</dbReference>
<evidence type="ECO:0000256" key="5">
    <source>
        <dbReference type="ARBA" id="ARBA00022989"/>
    </source>
</evidence>
<reference evidence="10" key="1">
    <citation type="journal article" date="2019" name="Int. J. Syst. Evol. Microbiol.">
        <title>The Global Catalogue of Microorganisms (GCM) 10K type strain sequencing project: providing services to taxonomists for standard genome sequencing and annotation.</title>
        <authorList>
            <consortium name="The Broad Institute Genomics Platform"/>
            <consortium name="The Broad Institute Genome Sequencing Center for Infectious Disease"/>
            <person name="Wu L."/>
            <person name="Ma J."/>
        </authorList>
    </citation>
    <scope>NUCLEOTIDE SEQUENCE [LARGE SCALE GENOMIC DNA]</scope>
    <source>
        <strain evidence="10">CGMCC 1.7693</strain>
    </source>
</reference>
<feature type="transmembrane region" description="Helical" evidence="7">
    <location>
        <begin position="83"/>
        <end position="105"/>
    </location>
</feature>
<dbReference type="RefSeq" id="WP_188734854.1">
    <property type="nucleotide sequence ID" value="NZ_BMLW01000007.1"/>
</dbReference>
<evidence type="ECO:0000256" key="2">
    <source>
        <dbReference type="ARBA" id="ARBA00022448"/>
    </source>
</evidence>
<dbReference type="Proteomes" id="UP000641206">
    <property type="component" value="Unassembled WGS sequence"/>
</dbReference>
<keyword evidence="6 7" id="KW-0472">Membrane</keyword>
<name>A0ABQ2NWB9_9BACI</name>
<evidence type="ECO:0000256" key="4">
    <source>
        <dbReference type="ARBA" id="ARBA00022692"/>
    </source>
</evidence>
<keyword evidence="10" id="KW-1185">Reference proteome</keyword>